<comment type="cofactor">
    <cofactor evidence="8">
        <name>Mg(2+)</name>
        <dbReference type="ChEBI" id="CHEBI:18420"/>
    </cofactor>
</comment>
<sequence length="153" mass="17286">MSDKFIVSWDDLQRDTRKLARKLLPATQWKGIIAVSRGGLVPSAILARELDLRHVDTVCISSYDHDHQRDMTVLKSAPGDGEGFIIIDDLVDSGETAKTIRKMYPKAKFVTVYAKPLGEHLVDDFVTAISQNTWIELPWDMAIEFVEPICKQD</sequence>
<dbReference type="EC" id="2.4.2.22" evidence="8"/>
<organism evidence="11 13">
    <name type="scientific">Moritella viscosa</name>
    <dbReference type="NCBI Taxonomy" id="80854"/>
    <lineage>
        <taxon>Bacteria</taxon>
        <taxon>Pseudomonadati</taxon>
        <taxon>Pseudomonadota</taxon>
        <taxon>Gammaproteobacteria</taxon>
        <taxon>Alteromonadales</taxon>
        <taxon>Moritellaceae</taxon>
        <taxon>Moritella</taxon>
    </lineage>
</organism>
<dbReference type="PANTHER" id="PTHR39563">
    <property type="entry name" value="XANTHINE PHOSPHORIBOSYLTRANSFERASE"/>
    <property type="match status" value="1"/>
</dbReference>
<dbReference type="Pfam" id="PF00156">
    <property type="entry name" value="Pribosyltran"/>
    <property type="match status" value="1"/>
</dbReference>
<feature type="binding site" evidence="8">
    <location>
        <position position="135"/>
    </location>
    <ligand>
        <name>xanthine</name>
        <dbReference type="ChEBI" id="CHEBI:17712"/>
    </ligand>
</feature>
<evidence type="ECO:0000256" key="3">
    <source>
        <dbReference type="ARBA" id="ARBA00022679"/>
    </source>
</evidence>
<dbReference type="Proteomes" id="UP000182660">
    <property type="component" value="Unassembled WGS sequence"/>
</dbReference>
<feature type="binding site" evidence="8">
    <location>
        <position position="92"/>
    </location>
    <ligand>
        <name>xanthine</name>
        <dbReference type="ChEBI" id="CHEBI:17712"/>
    </ligand>
</feature>
<dbReference type="SUPFAM" id="SSF53271">
    <property type="entry name" value="PRTase-like"/>
    <property type="match status" value="1"/>
</dbReference>
<keyword evidence="7 8" id="KW-0472">Membrane</keyword>
<evidence type="ECO:0000256" key="6">
    <source>
        <dbReference type="ARBA" id="ARBA00022842"/>
    </source>
</evidence>
<comment type="function">
    <text evidence="8">Purine salvage pathway enzyme that catalyzes the transfer of the ribosyl-5-phosphate group from 5-phospho-alpha-D-ribose 1-diphosphate (PRPP) to the N9 position of the 6-oxopurines guanine and xanthine to form the corresponding ribonucleotides GMP (guanosine 5'-monophosphate) and XMP (xanthosine 5'-monophosphate), with the release of PPi. To a lesser extent, also acts on hypoxanthine.</text>
</comment>
<evidence type="ECO:0000256" key="4">
    <source>
        <dbReference type="ARBA" id="ARBA00022723"/>
    </source>
</evidence>
<evidence type="ECO:0000313" key="13">
    <source>
        <dbReference type="Proteomes" id="UP000183794"/>
    </source>
</evidence>
<dbReference type="Proteomes" id="UP000183794">
    <property type="component" value="Unassembled WGS sequence"/>
</dbReference>
<keyword evidence="1 8" id="KW-1003">Cell membrane</keyword>
<dbReference type="GeneID" id="61294024"/>
<dbReference type="GO" id="GO:0000287">
    <property type="term" value="F:magnesium ion binding"/>
    <property type="evidence" value="ECO:0007669"/>
    <property type="project" value="UniProtKB-UniRule"/>
</dbReference>
<dbReference type="RefSeq" id="WP_045109019.1">
    <property type="nucleotide sequence ID" value="NZ_CAWQZC010000098.1"/>
</dbReference>
<dbReference type="GO" id="GO:0000310">
    <property type="term" value="F:xanthine phosphoribosyltransferase activity"/>
    <property type="evidence" value="ECO:0007669"/>
    <property type="project" value="UniProtKB-UniRule"/>
</dbReference>
<evidence type="ECO:0000256" key="1">
    <source>
        <dbReference type="ARBA" id="ARBA00022475"/>
    </source>
</evidence>
<reference evidence="10 12" key="1">
    <citation type="submission" date="2016-11" db="EMBL/GenBank/DDBJ databases">
        <authorList>
            <person name="Klemetsen T."/>
        </authorList>
    </citation>
    <scope>NUCLEOTIDE SEQUENCE [LARGE SCALE GENOMIC DNA]</scope>
    <source>
        <strain evidence="10">MT 2528</strain>
    </source>
</reference>
<dbReference type="STRING" id="80854.MVIS_0571"/>
<keyword evidence="3 8" id="KW-0808">Transferase</keyword>
<evidence type="ECO:0000256" key="8">
    <source>
        <dbReference type="HAMAP-Rule" id="MF_01903"/>
    </source>
</evidence>
<dbReference type="UniPathway" id="UPA00602">
    <property type="reaction ID" value="UER00658"/>
</dbReference>
<dbReference type="Gene3D" id="3.40.50.2020">
    <property type="match status" value="1"/>
</dbReference>
<keyword evidence="6 8" id="KW-0460">Magnesium</keyword>
<comment type="catalytic activity">
    <reaction evidence="8">
        <text>GMP + diphosphate = guanine + 5-phospho-alpha-D-ribose 1-diphosphate</text>
        <dbReference type="Rhea" id="RHEA:25424"/>
        <dbReference type="ChEBI" id="CHEBI:16235"/>
        <dbReference type="ChEBI" id="CHEBI:33019"/>
        <dbReference type="ChEBI" id="CHEBI:58017"/>
        <dbReference type="ChEBI" id="CHEBI:58115"/>
    </reaction>
</comment>
<comment type="subcellular location">
    <subcellularLocation>
        <location evidence="8">Cell membrane</location>
        <topology evidence="8">Peripheral membrane protein</topology>
    </subcellularLocation>
</comment>
<feature type="binding site" evidence="8">
    <location>
        <begin position="88"/>
        <end position="96"/>
    </location>
    <ligand>
        <name>5-phospho-alpha-D-ribose 1-diphosphate</name>
        <dbReference type="ChEBI" id="CHEBI:58017"/>
    </ligand>
</feature>
<feature type="binding site" evidence="8">
    <location>
        <position position="89"/>
    </location>
    <ligand>
        <name>Mg(2+)</name>
        <dbReference type="ChEBI" id="CHEBI:18420"/>
    </ligand>
</feature>
<dbReference type="KEGG" id="mvs:MVIS_0571"/>
<dbReference type="GO" id="GO:0032264">
    <property type="term" value="P:IMP salvage"/>
    <property type="evidence" value="ECO:0007669"/>
    <property type="project" value="TreeGrafter"/>
</dbReference>
<dbReference type="InterPro" id="IPR000836">
    <property type="entry name" value="PRTase_dom"/>
</dbReference>
<feature type="binding site" evidence="8">
    <location>
        <begin position="134"/>
        <end position="135"/>
    </location>
    <ligand>
        <name>GMP</name>
        <dbReference type="ChEBI" id="CHEBI:58115"/>
    </ligand>
</feature>
<feature type="binding site" evidence="8">
    <location>
        <begin position="92"/>
        <end position="96"/>
    </location>
    <ligand>
        <name>GMP</name>
        <dbReference type="ChEBI" id="CHEBI:58115"/>
    </ligand>
</feature>
<comment type="similarity">
    <text evidence="8">Belongs to the purine/pyrimidine phosphoribosyltransferase family. XGPT subfamily.</text>
</comment>
<accession>A0A090IA49</accession>
<keyword evidence="12" id="KW-1185">Reference proteome</keyword>
<evidence type="ECO:0000256" key="5">
    <source>
        <dbReference type="ARBA" id="ARBA00022726"/>
    </source>
</evidence>
<dbReference type="GO" id="GO:0004422">
    <property type="term" value="F:hypoxanthine phosphoribosyltransferase activity"/>
    <property type="evidence" value="ECO:0007669"/>
    <property type="project" value="TreeGrafter"/>
</dbReference>
<protein>
    <recommendedName>
        <fullName evidence="8">Xanthine-guanine phosphoribosyltransferase</fullName>
        <shortName evidence="8">XGPRT</shortName>
        <ecNumber evidence="8">2.4.2.22</ecNumber>
    </recommendedName>
    <alternativeName>
        <fullName evidence="8">Xanthine phosphoribosyltransferase</fullName>
    </alternativeName>
</protein>
<dbReference type="CDD" id="cd06223">
    <property type="entry name" value="PRTases_typeI"/>
    <property type="match status" value="1"/>
</dbReference>
<evidence type="ECO:0000313" key="10">
    <source>
        <dbReference type="EMBL" id="SGY82701.1"/>
    </source>
</evidence>
<evidence type="ECO:0000256" key="2">
    <source>
        <dbReference type="ARBA" id="ARBA00022676"/>
    </source>
</evidence>
<dbReference type="PATRIC" id="fig|80854.5.peg.601"/>
<dbReference type="PANTHER" id="PTHR39563:SF1">
    <property type="entry name" value="XANTHINE-GUANINE PHOSPHORIBOSYLTRANSFERASE"/>
    <property type="match status" value="1"/>
</dbReference>
<feature type="domain" description="Phosphoribosyltransferase" evidence="9">
    <location>
        <begin position="9"/>
        <end position="143"/>
    </location>
</feature>
<comment type="pathway">
    <text evidence="8">Purine metabolism; XMP biosynthesis via salvage pathway; XMP from xanthine: step 1/1.</text>
</comment>
<dbReference type="GO" id="GO:0032263">
    <property type="term" value="P:GMP salvage"/>
    <property type="evidence" value="ECO:0007669"/>
    <property type="project" value="UniProtKB-UniRule"/>
</dbReference>
<feature type="binding site" evidence="8">
    <location>
        <begin position="37"/>
        <end position="38"/>
    </location>
    <ligand>
        <name>5-phospho-alpha-D-ribose 1-diphosphate</name>
        <dbReference type="ChEBI" id="CHEBI:58017"/>
    </ligand>
</feature>
<dbReference type="HAMAP" id="MF_01903">
    <property type="entry name" value="XGPRT"/>
    <property type="match status" value="1"/>
</dbReference>
<dbReference type="AlphaFoldDB" id="A0A090IA49"/>
<dbReference type="InterPro" id="IPR023747">
    <property type="entry name" value="Xanthine_Guanine_PRibTrfase"/>
</dbReference>
<evidence type="ECO:0000313" key="11">
    <source>
        <dbReference type="EMBL" id="SGY83412.1"/>
    </source>
</evidence>
<dbReference type="GO" id="GO:0005829">
    <property type="term" value="C:cytosol"/>
    <property type="evidence" value="ECO:0007669"/>
    <property type="project" value="TreeGrafter"/>
</dbReference>
<comment type="pathway">
    <text evidence="8">Purine metabolism; GMP biosynthesis via salvage pathway; GMP from guanine: step 1/1.</text>
</comment>
<comment type="catalytic activity">
    <reaction evidence="8">
        <text>IMP + diphosphate = hypoxanthine + 5-phospho-alpha-D-ribose 1-diphosphate</text>
        <dbReference type="Rhea" id="RHEA:17973"/>
        <dbReference type="ChEBI" id="CHEBI:17368"/>
        <dbReference type="ChEBI" id="CHEBI:33019"/>
        <dbReference type="ChEBI" id="CHEBI:58017"/>
        <dbReference type="ChEBI" id="CHEBI:58053"/>
    </reaction>
</comment>
<reference evidence="11 13" key="2">
    <citation type="submission" date="2016-11" db="EMBL/GenBank/DDBJ databases">
        <authorList>
            <person name="Jaros S."/>
            <person name="Januszkiewicz K."/>
            <person name="Wedrychowicz H."/>
        </authorList>
    </citation>
    <scope>NUCLEOTIDE SEQUENCE [LARGE SCALE GENOMIC DNA]</scope>
    <source>
        <strain evidence="11">NVI 5450</strain>
    </source>
</reference>
<dbReference type="HOGENOM" id="CLU_080904_3_0_6"/>
<dbReference type="EMBL" id="FPLD01000007">
    <property type="protein sequence ID" value="SGY83412.1"/>
    <property type="molecule type" value="Genomic_DNA"/>
</dbReference>
<keyword evidence="4 8" id="KW-0479">Metal-binding</keyword>
<evidence type="ECO:0000313" key="12">
    <source>
        <dbReference type="Proteomes" id="UP000182660"/>
    </source>
</evidence>
<dbReference type="GO" id="GO:0005886">
    <property type="term" value="C:plasma membrane"/>
    <property type="evidence" value="ECO:0007669"/>
    <property type="project" value="UniProtKB-SubCell"/>
</dbReference>
<dbReference type="UniPathway" id="UPA00909">
    <property type="reaction ID" value="UER00887"/>
</dbReference>
<dbReference type="EMBL" id="FPLJ01000009">
    <property type="protein sequence ID" value="SGY82701.1"/>
    <property type="molecule type" value="Genomic_DNA"/>
</dbReference>
<keyword evidence="5 8" id="KW-0660">Purine salvage</keyword>
<comment type="subunit">
    <text evidence="8">Homotetramer.</text>
</comment>
<feature type="binding site" evidence="8">
    <location>
        <position position="69"/>
    </location>
    <ligand>
        <name>GMP</name>
        <dbReference type="ChEBI" id="CHEBI:58115"/>
    </ligand>
</feature>
<gene>
    <name evidence="8" type="primary">gpt</name>
    <name evidence="10" type="ORF">MT2528_0290</name>
    <name evidence="11" type="ORF">NVI5450_0274</name>
</gene>
<feature type="binding site" evidence="8">
    <location>
        <position position="69"/>
    </location>
    <ligand>
        <name>5-phospho-alpha-D-ribose 1-diphosphate</name>
        <dbReference type="ChEBI" id="CHEBI:58017"/>
    </ligand>
</feature>
<proteinExistence type="inferred from homology"/>
<comment type="catalytic activity">
    <reaction evidence="8">
        <text>XMP + diphosphate = xanthine + 5-phospho-alpha-D-ribose 1-diphosphate</text>
        <dbReference type="Rhea" id="RHEA:10800"/>
        <dbReference type="ChEBI" id="CHEBI:17712"/>
        <dbReference type="ChEBI" id="CHEBI:33019"/>
        <dbReference type="ChEBI" id="CHEBI:57464"/>
        <dbReference type="ChEBI" id="CHEBI:58017"/>
        <dbReference type="EC" id="2.4.2.22"/>
    </reaction>
</comment>
<feature type="binding site" evidence="8">
    <location>
        <position position="135"/>
    </location>
    <ligand>
        <name>guanine</name>
        <dbReference type="ChEBI" id="CHEBI:16235"/>
    </ligand>
</feature>
<dbReference type="GO" id="GO:0006166">
    <property type="term" value="P:purine ribonucleoside salvage"/>
    <property type="evidence" value="ECO:0007669"/>
    <property type="project" value="UniProtKB-KW"/>
</dbReference>
<name>A0A090IA49_9GAMM</name>
<dbReference type="OrthoDB" id="9789690at2"/>
<keyword evidence="2 8" id="KW-0328">Glycosyltransferase</keyword>
<evidence type="ECO:0000259" key="9">
    <source>
        <dbReference type="Pfam" id="PF00156"/>
    </source>
</evidence>
<dbReference type="InterPro" id="IPR029057">
    <property type="entry name" value="PRTase-like"/>
</dbReference>
<dbReference type="NCBIfam" id="NF006613">
    <property type="entry name" value="PRK09177.1"/>
    <property type="match status" value="1"/>
</dbReference>
<feature type="binding site" evidence="8">
    <location>
        <position position="92"/>
    </location>
    <ligand>
        <name>guanine</name>
        <dbReference type="ChEBI" id="CHEBI:16235"/>
    </ligand>
</feature>
<evidence type="ECO:0000256" key="7">
    <source>
        <dbReference type="ARBA" id="ARBA00023136"/>
    </source>
</evidence>
<dbReference type="GO" id="GO:0032265">
    <property type="term" value="P:XMP salvage"/>
    <property type="evidence" value="ECO:0007669"/>
    <property type="project" value="UniProtKB-UniRule"/>
</dbReference>